<feature type="chain" id="PRO_5030105230" evidence="1">
    <location>
        <begin position="16"/>
        <end position="235"/>
    </location>
</feature>
<evidence type="ECO:0000256" key="1">
    <source>
        <dbReference type="SAM" id="SignalP"/>
    </source>
</evidence>
<dbReference type="InterPro" id="IPR023373">
    <property type="entry name" value="YmcC_sf"/>
</dbReference>
<sequence>MYKSILLLCAVLALAACSQKVKDFNSTFDEAFFGRSDVELSKEYIQDLPYSSIYAEVNDQGKIFMVLAYVGENRQTGAEQLKWMSSDKAMIVTENGRIVQTLLLPYENLSGLAFQPLDAFSSANSSSPDSSSAFDESANPGAQRWQAVYDWQPNYRFDYKANITRTYAGNQTVETPLASIDTKKFQEKVNFPMLEQEITNEYWVDSKGKVVKTIQYLGPDMTRLELTVLKHYQSN</sequence>
<keyword evidence="1" id="KW-0732">Signal</keyword>
<dbReference type="SUPFAM" id="SSF159270">
    <property type="entry name" value="YmcC-like"/>
    <property type="match status" value="1"/>
</dbReference>
<protein>
    <submittedName>
        <fullName evidence="2">YjbF family lipoprotein</fullName>
    </submittedName>
</protein>
<feature type="signal peptide" evidence="1">
    <location>
        <begin position="1"/>
        <end position="15"/>
    </location>
</feature>
<reference evidence="2 3" key="1">
    <citation type="submission" date="2019-04" db="EMBL/GenBank/DDBJ databases">
        <title>A reverse ecology approach based on a biological definition of microbial populations.</title>
        <authorList>
            <person name="Arevalo P."/>
            <person name="Vaninsberghe D."/>
            <person name="Elsherbini J."/>
            <person name="Gore J."/>
            <person name="Polz M."/>
        </authorList>
    </citation>
    <scope>NUCLEOTIDE SEQUENCE [LARGE SCALE GENOMIC DNA]</scope>
    <source>
        <strain evidence="2 3">10N.222.48.A1</strain>
    </source>
</reference>
<comment type="caution">
    <text evidence="2">The sequence shown here is derived from an EMBL/GenBank/DDBJ whole genome shotgun (WGS) entry which is preliminary data.</text>
</comment>
<dbReference type="RefSeq" id="WP_076667733.1">
    <property type="nucleotide sequence ID" value="NZ_JAJGZO010000025.1"/>
</dbReference>
<keyword evidence="2" id="KW-0449">Lipoprotein</keyword>
<proteinExistence type="predicted"/>
<evidence type="ECO:0000313" key="3">
    <source>
        <dbReference type="Proteomes" id="UP000305840"/>
    </source>
</evidence>
<evidence type="ECO:0000313" key="2">
    <source>
        <dbReference type="EMBL" id="TKG03703.1"/>
    </source>
</evidence>
<dbReference type="Proteomes" id="UP000305840">
    <property type="component" value="Unassembled WGS sequence"/>
</dbReference>
<dbReference type="EMBL" id="SYVO01000091">
    <property type="protein sequence ID" value="TKG03703.1"/>
    <property type="molecule type" value="Genomic_DNA"/>
</dbReference>
<organism evidence="2 3">
    <name type="scientific">Vibrio lentus</name>
    <dbReference type="NCBI Taxonomy" id="136468"/>
    <lineage>
        <taxon>Bacteria</taxon>
        <taxon>Pseudomonadati</taxon>
        <taxon>Pseudomonadota</taxon>
        <taxon>Gammaproteobacteria</taxon>
        <taxon>Vibrionales</taxon>
        <taxon>Vibrionaceae</taxon>
        <taxon>Vibrio</taxon>
    </lineage>
</organism>
<dbReference type="Gene3D" id="2.40.360.10">
    <property type="entry name" value="YmcC-like"/>
    <property type="match status" value="1"/>
</dbReference>
<gene>
    <name evidence="2" type="ORF">FCV91_21045</name>
</gene>
<dbReference type="PROSITE" id="PS51257">
    <property type="entry name" value="PROKAR_LIPOPROTEIN"/>
    <property type="match status" value="1"/>
</dbReference>
<dbReference type="Pfam" id="PF11102">
    <property type="entry name" value="YjbF"/>
    <property type="match status" value="1"/>
</dbReference>
<accession>A0A4V5RRQ0</accession>
<name>A0A4V5RRQ0_9VIBR</name>
<dbReference type="AlphaFoldDB" id="A0A4V5RRQ0"/>
<dbReference type="InterPro" id="IPR021308">
    <property type="entry name" value="GfcB"/>
</dbReference>